<dbReference type="SUPFAM" id="SSF53756">
    <property type="entry name" value="UDP-Glycosyltransferase/glycogen phosphorylase"/>
    <property type="match status" value="1"/>
</dbReference>
<dbReference type="Pfam" id="PF00201">
    <property type="entry name" value="UDPGT"/>
    <property type="match status" value="1"/>
</dbReference>
<dbReference type="InterPro" id="IPR002213">
    <property type="entry name" value="UDP_glucos_trans"/>
</dbReference>
<dbReference type="AlphaFoldDB" id="A0A8J4R9G3"/>
<dbReference type="Gene3D" id="3.40.50.2000">
    <property type="entry name" value="Glycogen Phosphorylase B"/>
    <property type="match status" value="2"/>
</dbReference>
<dbReference type="CDD" id="cd03784">
    <property type="entry name" value="GT1_Gtf-like"/>
    <property type="match status" value="1"/>
</dbReference>
<dbReference type="OrthoDB" id="5835829at2759"/>
<evidence type="ECO:0000259" key="4">
    <source>
        <dbReference type="Pfam" id="PF26168"/>
    </source>
</evidence>
<dbReference type="PANTHER" id="PTHR48047">
    <property type="entry name" value="GLYCOSYLTRANSFERASE"/>
    <property type="match status" value="1"/>
</dbReference>
<keyword evidence="3" id="KW-0808">Transferase</keyword>
<dbReference type="EMBL" id="JRKL02000802">
    <property type="protein sequence ID" value="KAF3968197.1"/>
    <property type="molecule type" value="Genomic_DNA"/>
</dbReference>
<dbReference type="Pfam" id="PF26168">
    <property type="entry name" value="Glyco_transf_N"/>
    <property type="match status" value="1"/>
</dbReference>
<organism evidence="5 6">
    <name type="scientific">Castanea mollissima</name>
    <name type="common">Chinese chestnut</name>
    <dbReference type="NCBI Taxonomy" id="60419"/>
    <lineage>
        <taxon>Eukaryota</taxon>
        <taxon>Viridiplantae</taxon>
        <taxon>Streptophyta</taxon>
        <taxon>Embryophyta</taxon>
        <taxon>Tracheophyta</taxon>
        <taxon>Spermatophyta</taxon>
        <taxon>Magnoliopsida</taxon>
        <taxon>eudicotyledons</taxon>
        <taxon>Gunneridae</taxon>
        <taxon>Pentapetalae</taxon>
        <taxon>rosids</taxon>
        <taxon>fabids</taxon>
        <taxon>Fagales</taxon>
        <taxon>Fagaceae</taxon>
        <taxon>Castanea</taxon>
    </lineage>
</organism>
<comment type="caution">
    <text evidence="5">The sequence shown here is derived from an EMBL/GenBank/DDBJ whole genome shotgun (WGS) entry which is preliminary data.</text>
</comment>
<evidence type="ECO:0000313" key="6">
    <source>
        <dbReference type="Proteomes" id="UP000737018"/>
    </source>
</evidence>
<evidence type="ECO:0000313" key="5">
    <source>
        <dbReference type="EMBL" id="KAF3968197.1"/>
    </source>
</evidence>
<proteinExistence type="inferred from homology"/>
<accession>A0A8J4R9G3</accession>
<evidence type="ECO:0000256" key="3">
    <source>
        <dbReference type="ARBA" id="ARBA00022679"/>
    </source>
</evidence>
<keyword evidence="6" id="KW-1185">Reference proteome</keyword>
<dbReference type="InterPro" id="IPR058980">
    <property type="entry name" value="Glyco_transf_N"/>
</dbReference>
<gene>
    <name evidence="5" type="ORF">CMV_007877</name>
</gene>
<dbReference type="FunFam" id="3.40.50.2000:FF:000060">
    <property type="entry name" value="Glycosyltransferase"/>
    <property type="match status" value="1"/>
</dbReference>
<comment type="similarity">
    <text evidence="1">Belongs to the UDP-glycosyltransferase family.</text>
</comment>
<dbReference type="Proteomes" id="UP000737018">
    <property type="component" value="Unassembled WGS sequence"/>
</dbReference>
<sequence length="489" mass="54386">MLRYHTPQSLDFSHGHCSITSTHVVIFPHMAQRHTIPLLDISKALSNRGLKVTIITTPSNAPFISSRTNKHPNITLSIIPFPKVPDLPQGCENTADLPSMALFTTFIEATKKMKQPFEDVLRNMIDGGCPPICVISDFFLGWTLESGHLFDIPRIVSHGMGVFAMVICKSPSLHVPNVKDLSLLDPIDFSVLKFPFTLNKGDIPEILLNGDHVRLIMELAEADVNSWGVSVNSFEEIEGEYVGALESNYFNEAKTYCVGPLLYYDQLDQELDASYIKWLDKYVESNESGSVIYVSFGTQTHLSNDQMDEIAFGLEMAGHPFIWVVRSKTWAPPDGWTKRVKEEGLVVYDWVEQRSILAHPSIGGFLSHCGWNSVLESLANGVPLLTWPMLDISEQALNAKLVTMGLGAGLVVPQRDVGGEKITAIDRGVICERVKELMGGAKGRKVKERAQESRQLAWHSVEKGGSRKQLDELIERLTNKNVTKTSLSL</sequence>
<dbReference type="PANTHER" id="PTHR48047:SF218">
    <property type="entry name" value="GLYCOSYLTRANSFERASE"/>
    <property type="match status" value="1"/>
</dbReference>
<dbReference type="GO" id="GO:0035251">
    <property type="term" value="F:UDP-glucosyltransferase activity"/>
    <property type="evidence" value="ECO:0007669"/>
    <property type="project" value="TreeGrafter"/>
</dbReference>
<keyword evidence="2" id="KW-0328">Glycosyltransferase</keyword>
<reference evidence="5" key="1">
    <citation type="submission" date="2020-03" db="EMBL/GenBank/DDBJ databases">
        <title>Castanea mollissima Vanexum genome sequencing.</title>
        <authorList>
            <person name="Staton M."/>
        </authorList>
    </citation>
    <scope>NUCLEOTIDE SEQUENCE</scope>
    <source>
        <tissue evidence="5">Leaf</tissue>
    </source>
</reference>
<name>A0A8J4R9G3_9ROSI</name>
<evidence type="ECO:0000256" key="2">
    <source>
        <dbReference type="ARBA" id="ARBA00022676"/>
    </source>
</evidence>
<protein>
    <recommendedName>
        <fullName evidence="4">Glycosyltransferase N-terminal domain-containing protein</fullName>
    </recommendedName>
</protein>
<feature type="domain" description="Glycosyltransferase N-terminal" evidence="4">
    <location>
        <begin position="23"/>
        <end position="261"/>
    </location>
</feature>
<evidence type="ECO:0000256" key="1">
    <source>
        <dbReference type="ARBA" id="ARBA00009995"/>
    </source>
</evidence>